<proteinExistence type="predicted"/>
<name>U4L3C3_PYROM</name>
<reference evidence="2 3" key="1">
    <citation type="journal article" date="2013" name="PLoS Genet.">
        <title>The genome and development-dependent transcriptomes of Pyronema confluens: a window into fungal evolution.</title>
        <authorList>
            <person name="Traeger S."/>
            <person name="Altegoer F."/>
            <person name="Freitag M."/>
            <person name="Gabaldon T."/>
            <person name="Kempken F."/>
            <person name="Kumar A."/>
            <person name="Marcet-Houben M."/>
            <person name="Poggeler S."/>
            <person name="Stajich J.E."/>
            <person name="Nowrousian M."/>
        </authorList>
    </citation>
    <scope>NUCLEOTIDE SEQUENCE [LARGE SCALE GENOMIC DNA]</scope>
    <source>
        <strain evidence="3">CBS 100304</strain>
        <tissue evidence="2">Vegetative mycelium</tissue>
    </source>
</reference>
<evidence type="ECO:0000313" key="3">
    <source>
        <dbReference type="Proteomes" id="UP000018144"/>
    </source>
</evidence>
<accession>U4L3C3</accession>
<sequence>MPIGGNTRADSKQGCDPFNPSLPRRALENGIHPAVENCATPRLLLSIGFILIISQKIKLLDVRYQMRRRSPEHLMTNLAAV</sequence>
<protein>
    <submittedName>
        <fullName evidence="2">Uncharacterized protein</fullName>
    </submittedName>
</protein>
<dbReference type="AlphaFoldDB" id="U4L3C3"/>
<gene>
    <name evidence="2" type="ORF">PCON_02730</name>
</gene>
<feature type="region of interest" description="Disordered" evidence="1">
    <location>
        <begin position="1"/>
        <end position="22"/>
    </location>
</feature>
<dbReference type="EMBL" id="HF935208">
    <property type="protein sequence ID" value="CCX04550.1"/>
    <property type="molecule type" value="Genomic_DNA"/>
</dbReference>
<dbReference type="Proteomes" id="UP000018144">
    <property type="component" value="Unassembled WGS sequence"/>
</dbReference>
<keyword evidence="3" id="KW-1185">Reference proteome</keyword>
<organism evidence="2 3">
    <name type="scientific">Pyronema omphalodes (strain CBS 100304)</name>
    <name type="common">Pyronema confluens</name>
    <dbReference type="NCBI Taxonomy" id="1076935"/>
    <lineage>
        <taxon>Eukaryota</taxon>
        <taxon>Fungi</taxon>
        <taxon>Dikarya</taxon>
        <taxon>Ascomycota</taxon>
        <taxon>Pezizomycotina</taxon>
        <taxon>Pezizomycetes</taxon>
        <taxon>Pezizales</taxon>
        <taxon>Pyronemataceae</taxon>
        <taxon>Pyronema</taxon>
    </lineage>
</organism>
<evidence type="ECO:0000256" key="1">
    <source>
        <dbReference type="SAM" id="MobiDB-lite"/>
    </source>
</evidence>
<evidence type="ECO:0000313" key="2">
    <source>
        <dbReference type="EMBL" id="CCX04550.1"/>
    </source>
</evidence>